<keyword evidence="3" id="KW-1185">Reference proteome</keyword>
<organism evidence="2 3">
    <name type="scientific">Mixta theicola</name>
    <dbReference type="NCBI Taxonomy" id="1458355"/>
    <lineage>
        <taxon>Bacteria</taxon>
        <taxon>Pseudomonadati</taxon>
        <taxon>Pseudomonadota</taxon>
        <taxon>Gammaproteobacteria</taxon>
        <taxon>Enterobacterales</taxon>
        <taxon>Erwiniaceae</taxon>
        <taxon>Mixta</taxon>
    </lineage>
</organism>
<evidence type="ECO:0000256" key="1">
    <source>
        <dbReference type="SAM" id="Phobius"/>
    </source>
</evidence>
<protein>
    <submittedName>
        <fullName evidence="2">Uncharacterized protein</fullName>
    </submittedName>
</protein>
<feature type="transmembrane region" description="Helical" evidence="1">
    <location>
        <begin position="7"/>
        <end position="27"/>
    </location>
</feature>
<sequence length="94" mass="10480">MAKIALSVSKTVLFVFLIIMTAGYTNISEQINNSLVLDLTRQLYGAGNITADNTENVLAWLNIMTLIAIAALAYYTLMVCIKFATKKYRKARSR</sequence>
<gene>
    <name evidence="2" type="ORF">COO59_17795</name>
</gene>
<proteinExistence type="predicted"/>
<name>A0A2K1Q5M4_9GAMM</name>
<keyword evidence="1" id="KW-0812">Transmembrane</keyword>
<evidence type="ECO:0000313" key="2">
    <source>
        <dbReference type="EMBL" id="PNS10311.1"/>
    </source>
</evidence>
<keyword evidence="1" id="KW-1133">Transmembrane helix</keyword>
<dbReference type="EMBL" id="NWUO01000017">
    <property type="protein sequence ID" value="PNS10311.1"/>
    <property type="molecule type" value="Genomic_DNA"/>
</dbReference>
<evidence type="ECO:0000313" key="3">
    <source>
        <dbReference type="Proteomes" id="UP000236345"/>
    </source>
</evidence>
<dbReference type="Proteomes" id="UP000236345">
    <property type="component" value="Unassembled WGS sequence"/>
</dbReference>
<accession>A0A2K1Q5M4</accession>
<feature type="transmembrane region" description="Helical" evidence="1">
    <location>
        <begin position="57"/>
        <end position="84"/>
    </location>
</feature>
<keyword evidence="1" id="KW-0472">Membrane</keyword>
<reference evidence="3" key="1">
    <citation type="submission" date="2017-09" db="EMBL/GenBank/DDBJ databases">
        <authorList>
            <person name="Palmer M."/>
            <person name="Steenkamp E.T."/>
            <person name="Coetzee M.P."/>
            <person name="Avontuur J.R."/>
            <person name="Van Zyl E."/>
            <person name="Chan W.-Y."/>
            <person name="Blom J."/>
            <person name="Venter S.N."/>
        </authorList>
    </citation>
    <scope>NUCLEOTIDE SEQUENCE [LARGE SCALE GENOMIC DNA]</scope>
    <source>
        <strain evidence="3">QC88-366</strain>
    </source>
</reference>
<dbReference type="AlphaFoldDB" id="A0A2K1Q5M4"/>
<dbReference type="RefSeq" id="WP_103061078.1">
    <property type="nucleotide sequence ID" value="NZ_BSOF01000002.1"/>
</dbReference>
<comment type="caution">
    <text evidence="2">The sequence shown here is derived from an EMBL/GenBank/DDBJ whole genome shotgun (WGS) entry which is preliminary data.</text>
</comment>